<dbReference type="Proteomes" id="UP000075950">
    <property type="component" value="Chromosome"/>
</dbReference>
<feature type="chain" id="PRO_5039540764" description="Bacteriocin, lactococcin 972 family" evidence="1">
    <location>
        <begin position="24"/>
        <end position="86"/>
    </location>
</feature>
<dbReference type="KEGG" id="bly:A2T55_03030"/>
<gene>
    <name evidence="2" type="ORF">A2T55_03030</name>
</gene>
<accession>A0A144MCU9</accession>
<organism evidence="2 3">
    <name type="scientific">Brevibacterium linens</name>
    <dbReference type="NCBI Taxonomy" id="1703"/>
    <lineage>
        <taxon>Bacteria</taxon>
        <taxon>Bacillati</taxon>
        <taxon>Actinomycetota</taxon>
        <taxon>Actinomycetes</taxon>
        <taxon>Micrococcales</taxon>
        <taxon>Brevibacteriaceae</taxon>
        <taxon>Brevibacterium</taxon>
    </lineage>
</organism>
<evidence type="ECO:0008006" key="4">
    <source>
        <dbReference type="Google" id="ProtNLM"/>
    </source>
</evidence>
<dbReference type="AlphaFoldDB" id="A0A144MCU9"/>
<keyword evidence="1" id="KW-0732">Signal</keyword>
<feature type="signal peptide" evidence="1">
    <location>
        <begin position="1"/>
        <end position="23"/>
    </location>
</feature>
<dbReference type="RefSeq" id="WP_062860749.1">
    <property type="nucleotide sequence ID" value="NZ_CP014869.1"/>
</dbReference>
<dbReference type="EMBL" id="CP014869">
    <property type="protein sequence ID" value="AMT92892.1"/>
    <property type="molecule type" value="Genomic_DNA"/>
</dbReference>
<evidence type="ECO:0000313" key="2">
    <source>
        <dbReference type="EMBL" id="AMT92892.1"/>
    </source>
</evidence>
<sequence length="86" mass="9137">MKFKKAAVSAALAVGLVSGGVLAASPAQAYSYGMNYPSHANCIGGTAASFGNYVAQGYKVTIKEHCVYHKIGKNPAFWFSLIEYNK</sequence>
<reference evidence="3" key="1">
    <citation type="submission" date="2016-03" db="EMBL/GenBank/DDBJ databases">
        <authorList>
            <person name="Ploux O."/>
        </authorList>
    </citation>
    <scope>NUCLEOTIDE SEQUENCE [LARGE SCALE GENOMIC DNA]</scope>
    <source>
        <strain evidence="3">BS258</strain>
    </source>
</reference>
<proteinExistence type="predicted"/>
<evidence type="ECO:0000256" key="1">
    <source>
        <dbReference type="SAM" id="SignalP"/>
    </source>
</evidence>
<name>A0A144MCU9_BRELN</name>
<protein>
    <recommendedName>
        <fullName evidence="4">Bacteriocin, lactococcin 972 family</fullName>
    </recommendedName>
</protein>
<evidence type="ECO:0000313" key="3">
    <source>
        <dbReference type="Proteomes" id="UP000075950"/>
    </source>
</evidence>